<dbReference type="InterPro" id="IPR023393">
    <property type="entry name" value="START-like_dom_sf"/>
</dbReference>
<evidence type="ECO:0000313" key="4">
    <source>
        <dbReference type="EMBL" id="MBJ7314473.1"/>
    </source>
</evidence>
<reference evidence="4 6" key="1">
    <citation type="submission" date="2020-09" db="EMBL/GenBank/DDBJ databases">
        <title>Draft Genomes of Bacterial Isolates from North Pond Shallow Sediments.</title>
        <authorList>
            <person name="Kiel Reese B."/>
            <person name="Mullis M."/>
            <person name="Weisend R.E."/>
        </authorList>
    </citation>
    <scope>NUCLEOTIDE SEQUENCE</scope>
    <source>
        <strain evidence="4">KJE-2</strain>
        <strain evidence="3 6">KJE-3</strain>
    </source>
</reference>
<dbReference type="EMBL" id="JAEMOS010000004">
    <property type="protein sequence ID" value="MBJ7265637.1"/>
    <property type="molecule type" value="Genomic_DNA"/>
</dbReference>
<accession>A0A8I1GAG0</accession>
<evidence type="ECO:0000313" key="6">
    <source>
        <dbReference type="Proteomes" id="UP000655994"/>
    </source>
</evidence>
<evidence type="ECO:0000313" key="5">
    <source>
        <dbReference type="Proteomes" id="UP000621390"/>
    </source>
</evidence>
<evidence type="ECO:0000313" key="3">
    <source>
        <dbReference type="EMBL" id="MBJ7265637.1"/>
    </source>
</evidence>
<dbReference type="GeneID" id="78253036"/>
<dbReference type="CDD" id="cd08895">
    <property type="entry name" value="SRPBCC_CalC_Aha1-like_2"/>
    <property type="match status" value="1"/>
</dbReference>
<sequence length="149" mass="16454">MSNTIRLHRVIKAPAERIYKAFLNSDALAKWLPPHGFTANIERLDARVGGTYKMSFTNFSTGSSHAFGGEYLELVPNKKLRYTDKFDAPDLSGTMITTVELNSVSCGTDLNVVQEGIPSVIPSEACYLGWQETLSQLAQLVEPDIPDDM</sequence>
<keyword evidence="6" id="KW-1185">Reference proteome</keyword>
<dbReference type="Pfam" id="PF08327">
    <property type="entry name" value="AHSA1"/>
    <property type="match status" value="1"/>
</dbReference>
<gene>
    <name evidence="3" type="ORF">JHC10_01630</name>
    <name evidence="4" type="ORF">JHC11_00465</name>
</gene>
<dbReference type="RefSeq" id="WP_054490187.1">
    <property type="nucleotide sequence ID" value="NZ_CAXAWT010000005.1"/>
</dbReference>
<dbReference type="Proteomes" id="UP000621390">
    <property type="component" value="Unassembled WGS sequence"/>
</dbReference>
<dbReference type="Proteomes" id="UP000655994">
    <property type="component" value="Unassembled WGS sequence"/>
</dbReference>
<comment type="similarity">
    <text evidence="1">Belongs to the AHA1 family.</text>
</comment>
<comment type="caution">
    <text evidence="4">The sequence shown here is derived from an EMBL/GenBank/DDBJ whole genome shotgun (WGS) entry which is preliminary data.</text>
</comment>
<dbReference type="AlphaFoldDB" id="A0A8I1GAG0"/>
<evidence type="ECO:0000256" key="1">
    <source>
        <dbReference type="ARBA" id="ARBA00006817"/>
    </source>
</evidence>
<dbReference type="EMBL" id="JAEMOP010000002">
    <property type="protein sequence ID" value="MBJ7314473.1"/>
    <property type="molecule type" value="Genomic_DNA"/>
</dbReference>
<dbReference type="Gene3D" id="3.30.530.20">
    <property type="match status" value="1"/>
</dbReference>
<name>A0A8I1GAG0_9GAMM</name>
<protein>
    <submittedName>
        <fullName evidence="4">SRPBCC family protein</fullName>
    </submittedName>
</protein>
<organism evidence="4 5">
    <name type="scientific">Idiomarina abyssalis</name>
    <dbReference type="NCBI Taxonomy" id="86102"/>
    <lineage>
        <taxon>Bacteria</taxon>
        <taxon>Pseudomonadati</taxon>
        <taxon>Pseudomonadota</taxon>
        <taxon>Gammaproteobacteria</taxon>
        <taxon>Alteromonadales</taxon>
        <taxon>Idiomarinaceae</taxon>
        <taxon>Idiomarina</taxon>
    </lineage>
</organism>
<evidence type="ECO:0000259" key="2">
    <source>
        <dbReference type="Pfam" id="PF08327"/>
    </source>
</evidence>
<dbReference type="OrthoDB" id="9786557at2"/>
<proteinExistence type="inferred from homology"/>
<dbReference type="InterPro" id="IPR013538">
    <property type="entry name" value="ASHA1/2-like_C"/>
</dbReference>
<feature type="domain" description="Activator of Hsp90 ATPase homologue 1/2-like C-terminal" evidence="2">
    <location>
        <begin position="12"/>
        <end position="142"/>
    </location>
</feature>
<dbReference type="SUPFAM" id="SSF55961">
    <property type="entry name" value="Bet v1-like"/>
    <property type="match status" value="1"/>
</dbReference>